<dbReference type="PANTHER" id="PTHR46008:SF58">
    <property type="entry name" value="PROTEIN KINASE DOMAIN-CONTAINING PROTEIN"/>
    <property type="match status" value="1"/>
</dbReference>
<dbReference type="OrthoDB" id="4062651at2759"/>
<dbReference type="InterPro" id="IPR011009">
    <property type="entry name" value="Kinase-like_dom_sf"/>
</dbReference>
<keyword evidence="5 12" id="KW-0547">Nucleotide-binding</keyword>
<dbReference type="GO" id="GO:0004674">
    <property type="term" value="F:protein serine/threonine kinase activity"/>
    <property type="evidence" value="ECO:0007669"/>
    <property type="project" value="UniProtKB-KW"/>
</dbReference>
<dbReference type="InterPro" id="IPR032872">
    <property type="entry name" value="WAK_assoc_C"/>
</dbReference>
<evidence type="ECO:0000256" key="6">
    <source>
        <dbReference type="ARBA" id="ARBA00022840"/>
    </source>
</evidence>
<evidence type="ECO:0000259" key="16">
    <source>
        <dbReference type="PROSITE" id="PS50011"/>
    </source>
</evidence>
<keyword evidence="8 14" id="KW-0472">Membrane</keyword>
<keyword evidence="18" id="KW-1185">Reference proteome</keyword>
<keyword evidence="6 12" id="KW-0067">ATP-binding</keyword>
<feature type="region of interest" description="Disordered" evidence="13">
    <location>
        <begin position="573"/>
        <end position="596"/>
    </location>
</feature>
<evidence type="ECO:0000256" key="10">
    <source>
        <dbReference type="ARBA" id="ARBA00047899"/>
    </source>
</evidence>
<keyword evidence="7 14" id="KW-1133">Transmembrane helix</keyword>
<evidence type="ECO:0000256" key="7">
    <source>
        <dbReference type="ARBA" id="ARBA00022989"/>
    </source>
</evidence>
<evidence type="ECO:0000256" key="15">
    <source>
        <dbReference type="SAM" id="SignalP"/>
    </source>
</evidence>
<feature type="signal peptide" evidence="15">
    <location>
        <begin position="1"/>
        <end position="26"/>
    </location>
</feature>
<feature type="chain" id="PRO_5036449524" description="non-specific serine/threonine protein kinase" evidence="15">
    <location>
        <begin position="27"/>
        <end position="596"/>
    </location>
</feature>
<comment type="catalytic activity">
    <reaction evidence="11">
        <text>L-seryl-[protein] + ATP = O-phospho-L-seryl-[protein] + ADP + H(+)</text>
        <dbReference type="Rhea" id="RHEA:17989"/>
        <dbReference type="Rhea" id="RHEA-COMP:9863"/>
        <dbReference type="Rhea" id="RHEA-COMP:11604"/>
        <dbReference type="ChEBI" id="CHEBI:15378"/>
        <dbReference type="ChEBI" id="CHEBI:29999"/>
        <dbReference type="ChEBI" id="CHEBI:30616"/>
        <dbReference type="ChEBI" id="CHEBI:83421"/>
        <dbReference type="ChEBI" id="CHEBI:456216"/>
        <dbReference type="EC" id="2.7.11.1"/>
    </reaction>
</comment>
<dbReference type="SUPFAM" id="SSF56112">
    <property type="entry name" value="Protein kinase-like (PK-like)"/>
    <property type="match status" value="1"/>
</dbReference>
<evidence type="ECO:0000256" key="4">
    <source>
        <dbReference type="ARBA" id="ARBA00022729"/>
    </source>
</evidence>
<accession>A0A8X7WIN0</accession>
<feature type="binding site" evidence="12">
    <location>
        <position position="376"/>
    </location>
    <ligand>
        <name>ATP</name>
        <dbReference type="ChEBI" id="CHEBI:30616"/>
    </ligand>
</feature>
<evidence type="ECO:0000256" key="11">
    <source>
        <dbReference type="ARBA" id="ARBA00048679"/>
    </source>
</evidence>
<sequence length="596" mass="65810">MISLFLSYMSYRIIWMLFVIPSCVYSASELHRLCSTPFNCGNQEGLIYPFWIPGREACGDPDFKLNCTGGFAELTISSEKFIILEANSTSRVIRLARSDYIGDLCPPYPLNSSPFNQYLLPFAAGTEMLTVYYGCPEVSQTDSTYLGDLDCEDDGDDDENSYYVSRNQSSLLLRGICKRYVSIPADGRSLNTLQSDPTPGNLKKVIAEGFKLGANRECSTCENSKGACGYNQSSNGFVCYCIDGHQNVTCGSTNWGIGTALGSVAIILIAGGLFCMFSRRKKTKAAQYISKDLVITSSSREASNNPTSTTISYTDIPLLPSVSTNLANRSVYFGVQVFSYEELEEATQNFSRELGNGGFGTVYYGVLKDGRAVAVKRLYERSLKHVEQFKNEVEILKSLKHPNLVILYGCTSRHSKELLLVYEYISNGTLADHLHGDRAESRPLSWSVRLNVAIETASGLAFLHASEAVDVTRQSRDINLAKMAVGKIQSNALHELVDPSLGFEKDLEVRRKMMSVAELAFRCLQHEREMRPTMDEVLKILRGIKEQIGQSSPDVVDIGGYGGDDAGLLRLSVPPPITPETDTWTSSSEDMEAVPF</sequence>
<protein>
    <recommendedName>
        <fullName evidence="2">non-specific serine/threonine protein kinase</fullName>
        <ecNumber evidence="2">2.7.11.1</ecNumber>
    </recommendedName>
</protein>
<dbReference type="PROSITE" id="PS50011">
    <property type="entry name" value="PROTEIN_KINASE_DOM"/>
    <property type="match status" value="1"/>
</dbReference>
<evidence type="ECO:0000256" key="12">
    <source>
        <dbReference type="PROSITE-ProRule" id="PRU10141"/>
    </source>
</evidence>
<dbReference type="Pfam" id="PF13947">
    <property type="entry name" value="GUB_WAK_bind"/>
    <property type="match status" value="1"/>
</dbReference>
<organism evidence="17 18">
    <name type="scientific">Brassica carinata</name>
    <name type="common">Ethiopian mustard</name>
    <name type="synonym">Abyssinian cabbage</name>
    <dbReference type="NCBI Taxonomy" id="52824"/>
    <lineage>
        <taxon>Eukaryota</taxon>
        <taxon>Viridiplantae</taxon>
        <taxon>Streptophyta</taxon>
        <taxon>Embryophyta</taxon>
        <taxon>Tracheophyta</taxon>
        <taxon>Spermatophyta</taxon>
        <taxon>Magnoliopsida</taxon>
        <taxon>eudicotyledons</taxon>
        <taxon>Gunneridae</taxon>
        <taxon>Pentapetalae</taxon>
        <taxon>rosids</taxon>
        <taxon>malvids</taxon>
        <taxon>Brassicales</taxon>
        <taxon>Brassicaceae</taxon>
        <taxon>Brassiceae</taxon>
        <taxon>Brassica</taxon>
    </lineage>
</organism>
<evidence type="ECO:0000256" key="3">
    <source>
        <dbReference type="ARBA" id="ARBA00022692"/>
    </source>
</evidence>
<keyword evidence="3 14" id="KW-0812">Transmembrane</keyword>
<gene>
    <name evidence="17" type="ORF">Bca52824_001604</name>
</gene>
<evidence type="ECO:0000256" key="1">
    <source>
        <dbReference type="ARBA" id="ARBA00004479"/>
    </source>
</evidence>
<evidence type="ECO:0000256" key="14">
    <source>
        <dbReference type="SAM" id="Phobius"/>
    </source>
</evidence>
<dbReference type="PROSITE" id="PS00107">
    <property type="entry name" value="PROTEIN_KINASE_ATP"/>
    <property type="match status" value="1"/>
</dbReference>
<evidence type="ECO:0000256" key="13">
    <source>
        <dbReference type="SAM" id="MobiDB-lite"/>
    </source>
</evidence>
<dbReference type="GO" id="GO:0030247">
    <property type="term" value="F:polysaccharide binding"/>
    <property type="evidence" value="ECO:0007669"/>
    <property type="project" value="InterPro"/>
</dbReference>
<dbReference type="InterPro" id="IPR017441">
    <property type="entry name" value="Protein_kinase_ATP_BS"/>
</dbReference>
<dbReference type="Gene3D" id="3.30.200.20">
    <property type="entry name" value="Phosphorylase Kinase, domain 1"/>
    <property type="match status" value="1"/>
</dbReference>
<dbReference type="FunFam" id="3.30.200.20:FF:000162">
    <property type="entry name" value="Adenine nucleotide alpha hydrolase-like domain kinase"/>
    <property type="match status" value="1"/>
</dbReference>
<comment type="subcellular location">
    <subcellularLocation>
        <location evidence="1">Membrane</location>
        <topology evidence="1">Single-pass type I membrane protein</topology>
    </subcellularLocation>
</comment>
<dbReference type="InterPro" id="IPR025287">
    <property type="entry name" value="WAK_GUB"/>
</dbReference>
<evidence type="ECO:0000256" key="9">
    <source>
        <dbReference type="ARBA" id="ARBA00023180"/>
    </source>
</evidence>
<dbReference type="PANTHER" id="PTHR46008">
    <property type="entry name" value="LEAF RUST 10 DISEASE-RESISTANCE LOCUS RECEPTOR-LIKE PROTEIN KINASE-LIKE 1.4"/>
    <property type="match status" value="1"/>
</dbReference>
<name>A0A8X7WIN0_BRACI</name>
<dbReference type="InterPro" id="IPR000719">
    <property type="entry name" value="Prot_kinase_dom"/>
</dbReference>
<feature type="domain" description="Protein kinase" evidence="16">
    <location>
        <begin position="348"/>
        <end position="596"/>
    </location>
</feature>
<feature type="transmembrane region" description="Helical" evidence="14">
    <location>
        <begin position="255"/>
        <end position="277"/>
    </location>
</feature>
<keyword evidence="9" id="KW-0325">Glycoprotein</keyword>
<keyword evidence="4 15" id="KW-0732">Signal</keyword>
<dbReference type="GO" id="GO:0016020">
    <property type="term" value="C:membrane"/>
    <property type="evidence" value="ECO:0007669"/>
    <property type="project" value="UniProtKB-SubCell"/>
</dbReference>
<dbReference type="Pfam" id="PF14380">
    <property type="entry name" value="WAK_assoc"/>
    <property type="match status" value="1"/>
</dbReference>
<evidence type="ECO:0000256" key="2">
    <source>
        <dbReference type="ARBA" id="ARBA00012513"/>
    </source>
</evidence>
<dbReference type="Proteomes" id="UP000886595">
    <property type="component" value="Unassembled WGS sequence"/>
</dbReference>
<reference evidence="17 18" key="1">
    <citation type="submission" date="2020-02" db="EMBL/GenBank/DDBJ databases">
        <authorList>
            <person name="Ma Q."/>
            <person name="Huang Y."/>
            <person name="Song X."/>
            <person name="Pei D."/>
        </authorList>
    </citation>
    <scope>NUCLEOTIDE SEQUENCE [LARGE SCALE GENOMIC DNA]</scope>
    <source>
        <strain evidence="17">Sxm20200214</strain>
        <tissue evidence="17">Leaf</tissue>
    </source>
</reference>
<dbReference type="InterPro" id="IPR001245">
    <property type="entry name" value="Ser-Thr/Tyr_kinase_cat_dom"/>
</dbReference>
<evidence type="ECO:0000256" key="5">
    <source>
        <dbReference type="ARBA" id="ARBA00022741"/>
    </source>
</evidence>
<evidence type="ECO:0000313" key="17">
    <source>
        <dbReference type="EMBL" id="KAG2330424.1"/>
    </source>
</evidence>
<comment type="catalytic activity">
    <reaction evidence="10">
        <text>L-threonyl-[protein] + ATP = O-phospho-L-threonyl-[protein] + ADP + H(+)</text>
        <dbReference type="Rhea" id="RHEA:46608"/>
        <dbReference type="Rhea" id="RHEA-COMP:11060"/>
        <dbReference type="Rhea" id="RHEA-COMP:11605"/>
        <dbReference type="ChEBI" id="CHEBI:15378"/>
        <dbReference type="ChEBI" id="CHEBI:30013"/>
        <dbReference type="ChEBI" id="CHEBI:30616"/>
        <dbReference type="ChEBI" id="CHEBI:61977"/>
        <dbReference type="ChEBI" id="CHEBI:456216"/>
        <dbReference type="EC" id="2.7.11.1"/>
    </reaction>
</comment>
<comment type="caution">
    <text evidence="17">The sequence shown here is derived from an EMBL/GenBank/DDBJ whole genome shotgun (WGS) entry which is preliminary data.</text>
</comment>
<evidence type="ECO:0000313" key="18">
    <source>
        <dbReference type="Proteomes" id="UP000886595"/>
    </source>
</evidence>
<dbReference type="GO" id="GO:0005524">
    <property type="term" value="F:ATP binding"/>
    <property type="evidence" value="ECO:0007669"/>
    <property type="project" value="UniProtKB-UniRule"/>
</dbReference>
<dbReference type="EMBL" id="JAAMPC010000001">
    <property type="protein sequence ID" value="KAG2330424.1"/>
    <property type="molecule type" value="Genomic_DNA"/>
</dbReference>
<proteinExistence type="predicted"/>
<dbReference type="EC" id="2.7.11.1" evidence="2"/>
<evidence type="ECO:0000256" key="8">
    <source>
        <dbReference type="ARBA" id="ARBA00023136"/>
    </source>
</evidence>
<dbReference type="AlphaFoldDB" id="A0A8X7WIN0"/>
<dbReference type="Gene3D" id="1.10.510.10">
    <property type="entry name" value="Transferase(Phosphotransferase) domain 1"/>
    <property type="match status" value="2"/>
</dbReference>
<dbReference type="Pfam" id="PF07714">
    <property type="entry name" value="PK_Tyr_Ser-Thr"/>
    <property type="match status" value="1"/>
</dbReference>